<evidence type="ECO:0000313" key="8">
    <source>
        <dbReference type="Proteomes" id="UP000469346"/>
    </source>
</evidence>
<dbReference type="Gene3D" id="1.10.443.10">
    <property type="entry name" value="Intergrase catalytic core"/>
    <property type="match status" value="1"/>
</dbReference>
<protein>
    <submittedName>
        <fullName evidence="7">Tyrosine-type recombinase/integrase</fullName>
    </submittedName>
</protein>
<evidence type="ECO:0000256" key="3">
    <source>
        <dbReference type="ARBA" id="ARBA00023172"/>
    </source>
</evidence>
<organism evidence="7 8">
    <name type="scientific">Dissulfurirhabdus thermomarina</name>
    <dbReference type="NCBI Taxonomy" id="1765737"/>
    <lineage>
        <taxon>Bacteria</taxon>
        <taxon>Deltaproteobacteria</taxon>
        <taxon>Dissulfurirhabdaceae</taxon>
        <taxon>Dissulfurirhabdus</taxon>
    </lineage>
</organism>
<evidence type="ECO:0000313" key="7">
    <source>
        <dbReference type="EMBL" id="NDY41275.1"/>
    </source>
</evidence>
<name>A0A6N9TJ48_DISTH</name>
<feature type="domain" description="Tyr recombinase" evidence="5">
    <location>
        <begin position="162"/>
        <end position="331"/>
    </location>
</feature>
<dbReference type="InterPro" id="IPR011010">
    <property type="entry name" value="DNA_brk_join_enz"/>
</dbReference>
<dbReference type="GO" id="GO:0015074">
    <property type="term" value="P:DNA integration"/>
    <property type="evidence" value="ECO:0007669"/>
    <property type="project" value="InterPro"/>
</dbReference>
<evidence type="ECO:0000256" key="4">
    <source>
        <dbReference type="PROSITE-ProRule" id="PRU01248"/>
    </source>
</evidence>
<reference evidence="7 8" key="1">
    <citation type="submission" date="2020-02" db="EMBL/GenBank/DDBJ databases">
        <title>Comparative genomics of sulfur disproportionating microorganisms.</title>
        <authorList>
            <person name="Ward L.M."/>
            <person name="Bertran E."/>
            <person name="Johnston D.T."/>
        </authorList>
    </citation>
    <scope>NUCLEOTIDE SEQUENCE [LARGE SCALE GENOMIC DNA]</scope>
    <source>
        <strain evidence="7 8">DSM 100025</strain>
    </source>
</reference>
<dbReference type="PROSITE" id="PS51900">
    <property type="entry name" value="CB"/>
    <property type="match status" value="1"/>
</dbReference>
<dbReference type="GO" id="GO:0003677">
    <property type="term" value="F:DNA binding"/>
    <property type="evidence" value="ECO:0007669"/>
    <property type="project" value="UniProtKB-UniRule"/>
</dbReference>
<comment type="similarity">
    <text evidence="1">Belongs to the 'phage' integrase family.</text>
</comment>
<comment type="caution">
    <text evidence="7">The sequence shown here is derived from an EMBL/GenBank/DDBJ whole genome shotgun (WGS) entry which is preliminary data.</text>
</comment>
<dbReference type="PANTHER" id="PTHR30349">
    <property type="entry name" value="PHAGE INTEGRASE-RELATED"/>
    <property type="match status" value="1"/>
</dbReference>
<dbReference type="AlphaFoldDB" id="A0A6N9TJ48"/>
<dbReference type="Proteomes" id="UP000469346">
    <property type="component" value="Unassembled WGS sequence"/>
</dbReference>
<dbReference type="InterPro" id="IPR013762">
    <property type="entry name" value="Integrase-like_cat_sf"/>
</dbReference>
<gene>
    <name evidence="7" type="ORF">G3N55_00220</name>
</gene>
<dbReference type="InterPro" id="IPR050090">
    <property type="entry name" value="Tyrosine_recombinase_XerCD"/>
</dbReference>
<feature type="domain" description="Core-binding (CB)" evidence="6">
    <location>
        <begin position="58"/>
        <end position="139"/>
    </location>
</feature>
<dbReference type="PANTHER" id="PTHR30349:SF64">
    <property type="entry name" value="PROPHAGE INTEGRASE INTD-RELATED"/>
    <property type="match status" value="1"/>
</dbReference>
<dbReference type="RefSeq" id="WP_163297400.1">
    <property type="nucleotide sequence ID" value="NZ_JAAGRR010000001.1"/>
</dbReference>
<keyword evidence="8" id="KW-1185">Reference proteome</keyword>
<dbReference type="InterPro" id="IPR002104">
    <property type="entry name" value="Integrase_catalytic"/>
</dbReference>
<dbReference type="Gene3D" id="1.10.150.130">
    <property type="match status" value="1"/>
</dbReference>
<accession>A0A6N9TJ48</accession>
<dbReference type="InterPro" id="IPR010998">
    <property type="entry name" value="Integrase_recombinase_N"/>
</dbReference>
<dbReference type="Pfam" id="PF00589">
    <property type="entry name" value="Phage_integrase"/>
    <property type="match status" value="1"/>
</dbReference>
<evidence type="ECO:0000259" key="5">
    <source>
        <dbReference type="PROSITE" id="PS51898"/>
    </source>
</evidence>
<keyword evidence="2 4" id="KW-0238">DNA-binding</keyword>
<dbReference type="GO" id="GO:0006310">
    <property type="term" value="P:DNA recombination"/>
    <property type="evidence" value="ECO:0007669"/>
    <property type="project" value="UniProtKB-KW"/>
</dbReference>
<evidence type="ECO:0000256" key="2">
    <source>
        <dbReference type="ARBA" id="ARBA00023125"/>
    </source>
</evidence>
<evidence type="ECO:0000256" key="1">
    <source>
        <dbReference type="ARBA" id="ARBA00008857"/>
    </source>
</evidence>
<keyword evidence="3" id="KW-0233">DNA recombination</keyword>
<sequence length="360" mass="40950">MSVRPHPTKGEGWWVIDYYPQGRRGKRVRVPFQGTEGEARALELELRRGPQLQNLVAPAIKDLVPEWLRHCENNLAPSTCRDIVSALRVLVPFWGHLRPPQLTQGLAEQYKAARLREGVTRRTVNKELSYFSSLLTWATRNGHMHPLPFRIPKFPPRQTRPPIPRPLSPEQVTRLLEALEPHYRLPVLLMADVGLRKSEALRLEAEQVDLARGILWIRGKGNKERIVPITTDRLREALEVALQDHPTGPLTRNPRTGRPYDSLKKALDRAGRAAGIPQRVHHHLLRHTFCTQAMVAGLDPRAVQAIAGHSDPRVTQIYTHIAAEWLQAEARKFVTTPVTQKRKNAIKNNELRKAPITTNP</sequence>
<dbReference type="PROSITE" id="PS51898">
    <property type="entry name" value="TYR_RECOMBINASE"/>
    <property type="match status" value="1"/>
</dbReference>
<dbReference type="SUPFAM" id="SSF56349">
    <property type="entry name" value="DNA breaking-rejoining enzymes"/>
    <property type="match status" value="1"/>
</dbReference>
<proteinExistence type="inferred from homology"/>
<evidence type="ECO:0000259" key="6">
    <source>
        <dbReference type="PROSITE" id="PS51900"/>
    </source>
</evidence>
<dbReference type="InterPro" id="IPR044068">
    <property type="entry name" value="CB"/>
</dbReference>
<dbReference type="EMBL" id="JAAGRR010000001">
    <property type="protein sequence ID" value="NDY41275.1"/>
    <property type="molecule type" value="Genomic_DNA"/>
</dbReference>